<dbReference type="InterPro" id="IPR022953">
    <property type="entry name" value="ATP_PFK"/>
</dbReference>
<keyword evidence="10 15" id="KW-0418">Kinase</keyword>
<dbReference type="PANTHER" id="PTHR13697">
    <property type="entry name" value="PHOSPHOFRUCTOKINASE"/>
    <property type="match status" value="1"/>
</dbReference>
<keyword evidence="9 15" id="KW-0547">Nucleotide-binding</keyword>
<proteinExistence type="inferred from homology"/>
<dbReference type="Pfam" id="PF00365">
    <property type="entry name" value="PFK"/>
    <property type="match status" value="1"/>
</dbReference>
<comment type="subcellular location">
    <subcellularLocation>
        <location evidence="3 15">Cytoplasm</location>
    </subcellularLocation>
</comment>
<dbReference type="GO" id="GO:0003872">
    <property type="term" value="F:6-phosphofructokinase activity"/>
    <property type="evidence" value="ECO:0007669"/>
    <property type="project" value="UniProtKB-UniRule"/>
</dbReference>
<evidence type="ECO:0000256" key="10">
    <source>
        <dbReference type="ARBA" id="ARBA00022777"/>
    </source>
</evidence>
<evidence type="ECO:0000256" key="2">
    <source>
        <dbReference type="ARBA" id="ARBA00002659"/>
    </source>
</evidence>
<dbReference type="UniPathway" id="UPA00109">
    <property type="reaction ID" value="UER00182"/>
</dbReference>
<dbReference type="OrthoDB" id="9802503at2"/>
<feature type="binding site" evidence="15">
    <location>
        <begin position="102"/>
        <end position="105"/>
    </location>
    <ligand>
        <name>ATP</name>
        <dbReference type="ChEBI" id="CHEBI:30616"/>
    </ligand>
</feature>
<evidence type="ECO:0000256" key="11">
    <source>
        <dbReference type="ARBA" id="ARBA00022840"/>
    </source>
</evidence>
<dbReference type="InterPro" id="IPR000023">
    <property type="entry name" value="Phosphofructokinase_dom"/>
</dbReference>
<keyword evidence="11 15" id="KW-0067">ATP-binding</keyword>
<feature type="active site" description="Proton acceptor" evidence="15">
    <location>
        <position position="127"/>
    </location>
</feature>
<feature type="binding site" evidence="15">
    <location>
        <begin position="21"/>
        <end position="25"/>
    </location>
    <ligand>
        <name>ADP</name>
        <dbReference type="ChEBI" id="CHEBI:456216"/>
        <note>allosteric activator; ligand shared between dimeric partners</note>
    </ligand>
</feature>
<dbReference type="GO" id="GO:0005524">
    <property type="term" value="F:ATP binding"/>
    <property type="evidence" value="ECO:0007669"/>
    <property type="project" value="UniProtKB-UniRule"/>
</dbReference>
<feature type="binding site" description="in other chain" evidence="15">
    <location>
        <begin position="249"/>
        <end position="252"/>
    </location>
    <ligand>
        <name>substrate</name>
        <note>ligand shared between dimeric partners</note>
    </ligand>
</feature>
<comment type="caution">
    <text evidence="17">The sequence shown here is derived from an EMBL/GenBank/DDBJ whole genome shotgun (WGS) entry which is preliminary data.</text>
</comment>
<dbReference type="PROSITE" id="PS00433">
    <property type="entry name" value="PHOSPHOFRUCTOKINASE"/>
    <property type="match status" value="1"/>
</dbReference>
<dbReference type="GO" id="GO:0016208">
    <property type="term" value="F:AMP binding"/>
    <property type="evidence" value="ECO:0007669"/>
    <property type="project" value="TreeGrafter"/>
</dbReference>
<protein>
    <recommendedName>
        <fullName evidence="15">ATP-dependent 6-phosphofructokinase</fullName>
        <shortName evidence="15">ATP-PFK</shortName>
        <shortName evidence="15">Phosphofructokinase</shortName>
        <ecNumber evidence="15">2.7.1.11</ecNumber>
    </recommendedName>
    <alternativeName>
        <fullName evidence="15">Phosphohexokinase</fullName>
    </alternativeName>
</protein>
<dbReference type="Proteomes" id="UP000070383">
    <property type="component" value="Unassembled WGS sequence"/>
</dbReference>
<keyword evidence="7 15" id="KW-0808">Transferase</keyword>
<feature type="domain" description="Phosphofructokinase" evidence="16">
    <location>
        <begin position="4"/>
        <end position="275"/>
    </location>
</feature>
<keyword evidence="8 15" id="KW-0479">Metal-binding</keyword>
<dbReference type="Gene3D" id="3.40.50.460">
    <property type="entry name" value="Phosphofructokinase domain"/>
    <property type="match status" value="1"/>
</dbReference>
<dbReference type="AlphaFoldDB" id="A0A133KEQ2"/>
<dbReference type="GO" id="GO:0061621">
    <property type="term" value="P:canonical glycolysis"/>
    <property type="evidence" value="ECO:0007669"/>
    <property type="project" value="TreeGrafter"/>
</dbReference>
<dbReference type="PANTHER" id="PTHR13697:SF4">
    <property type="entry name" value="ATP-DEPENDENT 6-PHOSPHOFRUCTOKINASE"/>
    <property type="match status" value="1"/>
</dbReference>
<dbReference type="InterPro" id="IPR015912">
    <property type="entry name" value="Phosphofructokinase_CS"/>
</dbReference>
<comment type="subunit">
    <text evidence="15">Homotetramer.</text>
</comment>
<evidence type="ECO:0000256" key="5">
    <source>
        <dbReference type="ARBA" id="ARBA00022490"/>
    </source>
</evidence>
<dbReference type="NCBIfam" id="NF002872">
    <property type="entry name" value="PRK03202.1"/>
    <property type="match status" value="1"/>
</dbReference>
<dbReference type="GO" id="GO:0070095">
    <property type="term" value="F:fructose-6-phosphate binding"/>
    <property type="evidence" value="ECO:0007669"/>
    <property type="project" value="TreeGrafter"/>
</dbReference>
<dbReference type="NCBIfam" id="TIGR02482">
    <property type="entry name" value="PFKA_ATP"/>
    <property type="match status" value="1"/>
</dbReference>
<feature type="binding site" description="in other chain" evidence="15">
    <location>
        <begin position="125"/>
        <end position="127"/>
    </location>
    <ligand>
        <name>substrate</name>
        <note>ligand shared between dimeric partners</note>
    </ligand>
</feature>
<comment type="cofactor">
    <cofactor evidence="1 15">
        <name>Mg(2+)</name>
        <dbReference type="ChEBI" id="CHEBI:18420"/>
    </cofactor>
</comment>
<dbReference type="GO" id="GO:0048029">
    <property type="term" value="F:monosaccharide binding"/>
    <property type="evidence" value="ECO:0007669"/>
    <property type="project" value="TreeGrafter"/>
</dbReference>
<evidence type="ECO:0000256" key="9">
    <source>
        <dbReference type="ARBA" id="ARBA00022741"/>
    </source>
</evidence>
<feature type="binding site" description="in other chain" evidence="15">
    <location>
        <position position="211"/>
    </location>
    <ligand>
        <name>ADP</name>
        <dbReference type="ChEBI" id="CHEBI:456216"/>
        <note>allosteric activator; ligand shared between dimeric partners</note>
    </ligand>
</feature>
<evidence type="ECO:0000256" key="8">
    <source>
        <dbReference type="ARBA" id="ARBA00022723"/>
    </source>
</evidence>
<comment type="pathway">
    <text evidence="4 15">Carbohydrate degradation; glycolysis; D-glyceraldehyde 3-phosphate and glycerone phosphate from D-glucose: step 3/4.</text>
</comment>
<keyword evidence="5 15" id="KW-0963">Cytoplasm</keyword>
<feature type="binding site" evidence="15">
    <location>
        <position position="243"/>
    </location>
    <ligand>
        <name>substrate</name>
        <note>ligand shared between dimeric partners</note>
    </ligand>
</feature>
<dbReference type="GO" id="GO:0006002">
    <property type="term" value="P:fructose 6-phosphate metabolic process"/>
    <property type="evidence" value="ECO:0007669"/>
    <property type="project" value="UniProtKB-UniRule"/>
</dbReference>
<reference evidence="18" key="1">
    <citation type="submission" date="2016-01" db="EMBL/GenBank/DDBJ databases">
        <authorList>
            <person name="Mitreva M."/>
            <person name="Pepin K.H."/>
            <person name="Mihindukulasuriya K.A."/>
            <person name="Fulton R."/>
            <person name="Fronick C."/>
            <person name="O'Laughlin M."/>
            <person name="Miner T."/>
            <person name="Herter B."/>
            <person name="Rosa B.A."/>
            <person name="Cordes M."/>
            <person name="Tomlinson C."/>
            <person name="Wollam A."/>
            <person name="Palsikar V.B."/>
            <person name="Mardis E.R."/>
            <person name="Wilson R.K."/>
        </authorList>
    </citation>
    <scope>NUCLEOTIDE SEQUENCE [LARGE SCALE GENOMIC DNA]</scope>
    <source>
        <strain evidence="18">MJR8151</strain>
    </source>
</reference>
<dbReference type="Gene3D" id="3.40.50.450">
    <property type="match status" value="1"/>
</dbReference>
<dbReference type="EMBL" id="LRPM01000039">
    <property type="protein sequence ID" value="KWZ77997.1"/>
    <property type="molecule type" value="Genomic_DNA"/>
</dbReference>
<dbReference type="PRINTS" id="PR00476">
    <property type="entry name" value="PHFRCTKINASE"/>
</dbReference>
<sequence length="319" mass="33639">MKTIGILTSGGDAPGMNSAIRAAVRTALNSGMRIKGIRNGYDGLMQGDIYEMNVSSVADIIHKGGTILGTARSLEFQTPKGQKRGAQILSDYGIEGLIVIGGDGSFKGAKALSDLGINTIGIPGTIDNDMGYTDFTIGFFTAIETVIDAIGKLRDTSSSHGRAVVIEVMGRNCGDLALYSGLAGGAESIIVPEHNFSINEIIDKMEHGRKRGKLHHLITLAEGVGDPYSLAKELEEKTGIETKVTILGHVQRGGSPSAVDRLLGSAMGSRAVNLLSEGKTNLAIGYVNGNIIEVSIDEAVSKKSEFDENLYDLANSLSR</sequence>
<dbReference type="GO" id="GO:0030388">
    <property type="term" value="P:fructose 1,6-bisphosphate metabolic process"/>
    <property type="evidence" value="ECO:0007669"/>
    <property type="project" value="TreeGrafter"/>
</dbReference>
<feature type="binding site" evidence="15">
    <location>
        <position position="103"/>
    </location>
    <ligand>
        <name>Mg(2+)</name>
        <dbReference type="ChEBI" id="CHEBI:18420"/>
        <note>catalytic</note>
    </ligand>
</feature>
<dbReference type="RefSeq" id="WP_060929421.1">
    <property type="nucleotide sequence ID" value="NZ_KQ955279.1"/>
</dbReference>
<dbReference type="InterPro" id="IPR012828">
    <property type="entry name" value="PFKA_ATP_prok"/>
</dbReference>
<evidence type="ECO:0000256" key="4">
    <source>
        <dbReference type="ARBA" id="ARBA00004679"/>
    </source>
</evidence>
<dbReference type="GO" id="GO:0046872">
    <property type="term" value="F:metal ion binding"/>
    <property type="evidence" value="ECO:0007669"/>
    <property type="project" value="UniProtKB-KW"/>
</dbReference>
<dbReference type="PIRSF" id="PIRSF000532">
    <property type="entry name" value="ATP_PFK_prok"/>
    <property type="match status" value="1"/>
</dbReference>
<evidence type="ECO:0000256" key="6">
    <source>
        <dbReference type="ARBA" id="ARBA00022533"/>
    </source>
</evidence>
<feature type="binding site" evidence="15">
    <location>
        <begin position="72"/>
        <end position="73"/>
    </location>
    <ligand>
        <name>ATP</name>
        <dbReference type="ChEBI" id="CHEBI:30616"/>
    </ligand>
</feature>
<organism evidence="17 18">
    <name type="scientific">Anaerococcus tetradius</name>
    <dbReference type="NCBI Taxonomy" id="33036"/>
    <lineage>
        <taxon>Bacteria</taxon>
        <taxon>Bacillati</taxon>
        <taxon>Bacillota</taxon>
        <taxon>Tissierellia</taxon>
        <taxon>Tissierellales</taxon>
        <taxon>Peptoniphilaceae</taxon>
        <taxon>Anaerococcus</taxon>
    </lineage>
</organism>
<comment type="catalytic activity">
    <reaction evidence="14 15">
        <text>beta-D-fructose 6-phosphate + ATP = beta-D-fructose 1,6-bisphosphate + ADP + H(+)</text>
        <dbReference type="Rhea" id="RHEA:16109"/>
        <dbReference type="ChEBI" id="CHEBI:15378"/>
        <dbReference type="ChEBI" id="CHEBI:30616"/>
        <dbReference type="ChEBI" id="CHEBI:32966"/>
        <dbReference type="ChEBI" id="CHEBI:57634"/>
        <dbReference type="ChEBI" id="CHEBI:456216"/>
        <dbReference type="EC" id="2.7.1.11"/>
    </reaction>
</comment>
<comment type="function">
    <text evidence="2 15">Catalyzes the phosphorylation of D-fructose 6-phosphate to fructose 1,6-bisphosphate by ATP, the first committing step of glycolysis.</text>
</comment>
<feature type="binding site" evidence="15">
    <location>
        <position position="11"/>
    </location>
    <ligand>
        <name>ATP</name>
        <dbReference type="ChEBI" id="CHEBI:30616"/>
    </ligand>
</feature>
<comment type="activity regulation">
    <text evidence="15">Allosterically activated by ADP and other diphosphonucleosides, and allosterically inhibited by phosphoenolpyruvate.</text>
</comment>
<evidence type="ECO:0000256" key="15">
    <source>
        <dbReference type="HAMAP-Rule" id="MF_00339"/>
    </source>
</evidence>
<evidence type="ECO:0000256" key="7">
    <source>
        <dbReference type="ARBA" id="ARBA00022679"/>
    </source>
</evidence>
<keyword evidence="6 15" id="KW-0021">Allosteric enzyme</keyword>
<comment type="similarity">
    <text evidence="15">Belongs to the phosphofructokinase type A (PFKA) family. ATP-dependent PFK group I subfamily. Prokaryotic clade 'B1' sub-subfamily.</text>
</comment>
<dbReference type="HAMAP" id="MF_00339">
    <property type="entry name" value="Phosphofructokinase_I_B1"/>
    <property type="match status" value="1"/>
</dbReference>
<keyword evidence="12 15" id="KW-0460">Magnesium</keyword>
<keyword evidence="18" id="KW-1185">Reference proteome</keyword>
<dbReference type="InterPro" id="IPR035966">
    <property type="entry name" value="PKF_sf"/>
</dbReference>
<feature type="binding site" description="in other chain" evidence="15">
    <location>
        <begin position="185"/>
        <end position="187"/>
    </location>
    <ligand>
        <name>ADP</name>
        <dbReference type="ChEBI" id="CHEBI:456216"/>
        <note>allosteric activator; ligand shared between dimeric partners</note>
    </ligand>
</feature>
<dbReference type="FunFam" id="3.40.50.450:FF:000001">
    <property type="entry name" value="ATP-dependent 6-phosphofructokinase"/>
    <property type="match status" value="1"/>
</dbReference>
<feature type="binding site" description="in other chain" evidence="15">
    <location>
        <begin position="213"/>
        <end position="215"/>
    </location>
    <ligand>
        <name>ADP</name>
        <dbReference type="ChEBI" id="CHEBI:456216"/>
        <note>allosteric activator; ligand shared between dimeric partners</note>
    </ligand>
</feature>
<dbReference type="InterPro" id="IPR012003">
    <property type="entry name" value="ATP_PFK_prok-type"/>
</dbReference>
<dbReference type="EC" id="2.7.1.11" evidence="15"/>
<feature type="binding site" evidence="15">
    <location>
        <position position="162"/>
    </location>
    <ligand>
        <name>substrate</name>
        <note>ligand shared between dimeric partners</note>
    </ligand>
</feature>
<evidence type="ECO:0000256" key="13">
    <source>
        <dbReference type="ARBA" id="ARBA00023152"/>
    </source>
</evidence>
<feature type="binding site" description="in other chain" evidence="15">
    <location>
        <begin position="169"/>
        <end position="171"/>
    </location>
    <ligand>
        <name>substrate</name>
        <note>ligand shared between dimeric partners</note>
    </ligand>
</feature>
<dbReference type="GO" id="GO:0042802">
    <property type="term" value="F:identical protein binding"/>
    <property type="evidence" value="ECO:0007669"/>
    <property type="project" value="TreeGrafter"/>
</dbReference>
<feature type="binding site" description="in other chain" evidence="15">
    <location>
        <position position="222"/>
    </location>
    <ligand>
        <name>substrate</name>
        <note>ligand shared between dimeric partners</note>
    </ligand>
</feature>
<feature type="binding site" description="in other chain" evidence="15">
    <location>
        <position position="154"/>
    </location>
    <ligand>
        <name>ADP</name>
        <dbReference type="ChEBI" id="CHEBI:456216"/>
        <note>allosteric activator; ligand shared between dimeric partners</note>
    </ligand>
</feature>
<evidence type="ECO:0000256" key="12">
    <source>
        <dbReference type="ARBA" id="ARBA00022842"/>
    </source>
</evidence>
<dbReference type="SUPFAM" id="SSF53784">
    <property type="entry name" value="Phosphofructokinase"/>
    <property type="match status" value="1"/>
</dbReference>
<dbReference type="FunFam" id="3.40.50.460:FF:000002">
    <property type="entry name" value="ATP-dependent 6-phosphofructokinase"/>
    <property type="match status" value="1"/>
</dbReference>
<evidence type="ECO:0000313" key="18">
    <source>
        <dbReference type="Proteomes" id="UP000070383"/>
    </source>
</evidence>
<accession>A0A133KEQ2</accession>
<name>A0A133KEQ2_9FIRM</name>
<evidence type="ECO:0000256" key="1">
    <source>
        <dbReference type="ARBA" id="ARBA00001946"/>
    </source>
</evidence>
<evidence type="ECO:0000259" key="16">
    <source>
        <dbReference type="Pfam" id="PF00365"/>
    </source>
</evidence>
<evidence type="ECO:0000256" key="14">
    <source>
        <dbReference type="ARBA" id="ARBA00048070"/>
    </source>
</evidence>
<keyword evidence="13 15" id="KW-0324">Glycolysis</keyword>
<evidence type="ECO:0000313" key="17">
    <source>
        <dbReference type="EMBL" id="KWZ77997.1"/>
    </source>
</evidence>
<dbReference type="STRING" id="33036.HMPREF3200_01046"/>
<dbReference type="PATRIC" id="fig|33036.3.peg.1037"/>
<evidence type="ECO:0000256" key="3">
    <source>
        <dbReference type="ARBA" id="ARBA00004496"/>
    </source>
</evidence>
<gene>
    <name evidence="15" type="primary">pfkA</name>
    <name evidence="17" type="ORF">HMPREF3200_01046</name>
</gene>
<dbReference type="GO" id="GO:0005945">
    <property type="term" value="C:6-phosphofructokinase complex"/>
    <property type="evidence" value="ECO:0007669"/>
    <property type="project" value="TreeGrafter"/>
</dbReference>
<comment type="caution">
    <text evidence="15">Lacks conserved residue(s) required for the propagation of feature annotation.</text>
</comment>